<evidence type="ECO:0000256" key="1">
    <source>
        <dbReference type="SAM" id="MobiDB-lite"/>
    </source>
</evidence>
<keyword evidence="3" id="KW-1185">Reference proteome</keyword>
<dbReference type="Pfam" id="PF12478">
    <property type="entry name" value="UBAP2-Lig"/>
    <property type="match status" value="1"/>
</dbReference>
<organism evidence="2 3">
    <name type="scientific">Cirrhinus mrigala</name>
    <name type="common">Mrigala</name>
    <dbReference type="NCBI Taxonomy" id="683832"/>
    <lineage>
        <taxon>Eukaryota</taxon>
        <taxon>Metazoa</taxon>
        <taxon>Chordata</taxon>
        <taxon>Craniata</taxon>
        <taxon>Vertebrata</taxon>
        <taxon>Euteleostomi</taxon>
        <taxon>Actinopterygii</taxon>
        <taxon>Neopterygii</taxon>
        <taxon>Teleostei</taxon>
        <taxon>Ostariophysi</taxon>
        <taxon>Cypriniformes</taxon>
        <taxon>Cyprinidae</taxon>
        <taxon>Labeoninae</taxon>
        <taxon>Labeonini</taxon>
        <taxon>Cirrhinus</taxon>
    </lineage>
</organism>
<dbReference type="AlphaFoldDB" id="A0ABD0QJX3"/>
<dbReference type="Proteomes" id="UP001529510">
    <property type="component" value="Unassembled WGS sequence"/>
</dbReference>
<reference evidence="2 3" key="1">
    <citation type="submission" date="2024-05" db="EMBL/GenBank/DDBJ databases">
        <title>Genome sequencing and assembly of Indian major carp, Cirrhinus mrigala (Hamilton, 1822).</title>
        <authorList>
            <person name="Mohindra V."/>
            <person name="Chowdhury L.M."/>
            <person name="Lal K."/>
            <person name="Jena J.K."/>
        </authorList>
    </citation>
    <scope>NUCLEOTIDE SEQUENCE [LARGE SCALE GENOMIC DNA]</scope>
    <source>
        <strain evidence="2">CM1030</strain>
        <tissue evidence="2">Blood</tissue>
    </source>
</reference>
<accession>A0ABD0QJX3</accession>
<gene>
    <name evidence="2" type="ORF">M9458_018202</name>
</gene>
<feature type="compositionally biased region" description="Polar residues" evidence="1">
    <location>
        <begin position="41"/>
        <end position="55"/>
    </location>
</feature>
<protein>
    <submittedName>
        <fullName evidence="2">Uncharacterized protein</fullName>
    </submittedName>
</protein>
<evidence type="ECO:0000313" key="3">
    <source>
        <dbReference type="Proteomes" id="UP001529510"/>
    </source>
</evidence>
<sequence length="55" mass="5651">MPGSADVSGLNVQFGALDFGSESTVENLNQSESSCLEPVAASQTQSSLYSKPTAI</sequence>
<feature type="non-terminal residue" evidence="2">
    <location>
        <position position="55"/>
    </location>
</feature>
<dbReference type="InterPro" id="IPR022166">
    <property type="entry name" value="UBAP2/Lig"/>
</dbReference>
<comment type="caution">
    <text evidence="2">The sequence shown here is derived from an EMBL/GenBank/DDBJ whole genome shotgun (WGS) entry which is preliminary data.</text>
</comment>
<dbReference type="EMBL" id="JAMKFB020000008">
    <property type="protein sequence ID" value="KAL0186532.1"/>
    <property type="molecule type" value="Genomic_DNA"/>
</dbReference>
<name>A0ABD0QJX3_CIRMR</name>
<evidence type="ECO:0000313" key="2">
    <source>
        <dbReference type="EMBL" id="KAL0186532.1"/>
    </source>
</evidence>
<feature type="region of interest" description="Disordered" evidence="1">
    <location>
        <begin position="30"/>
        <end position="55"/>
    </location>
</feature>
<proteinExistence type="predicted"/>